<dbReference type="HOGENOM" id="CLU_066627_0_0_0"/>
<dbReference type="InterPro" id="IPR043129">
    <property type="entry name" value="ATPase_NBD"/>
</dbReference>
<keyword evidence="12 16" id="KW-0630">Potassium</keyword>
<dbReference type="UniPathway" id="UPA00241">
    <property type="reaction ID" value="UER00352"/>
</dbReference>
<feature type="binding site" evidence="16">
    <location>
        <begin position="13"/>
        <end position="20"/>
    </location>
    <ligand>
        <name>ATP</name>
        <dbReference type="ChEBI" id="CHEBI:30616"/>
    </ligand>
</feature>
<dbReference type="eggNOG" id="COG1521">
    <property type="taxonomic scope" value="Bacteria"/>
</dbReference>
<comment type="caution">
    <text evidence="16">Lacks conserved residue(s) required for the propagation of feature annotation.</text>
</comment>
<dbReference type="Pfam" id="PF03309">
    <property type="entry name" value="Pan_kinase"/>
    <property type="match status" value="1"/>
</dbReference>
<dbReference type="EMBL" id="CP002353">
    <property type="protein sequence ID" value="ADV62273.1"/>
    <property type="molecule type" value="Genomic_DNA"/>
</dbReference>
<keyword evidence="11 16" id="KW-0067">ATP-binding</keyword>
<evidence type="ECO:0000256" key="1">
    <source>
        <dbReference type="ARBA" id="ARBA00001206"/>
    </source>
</evidence>
<evidence type="ECO:0000256" key="12">
    <source>
        <dbReference type="ARBA" id="ARBA00022958"/>
    </source>
</evidence>
<evidence type="ECO:0000256" key="4">
    <source>
        <dbReference type="ARBA" id="ARBA00005225"/>
    </source>
</evidence>
<evidence type="ECO:0000256" key="14">
    <source>
        <dbReference type="ARBA" id="ARBA00038036"/>
    </source>
</evidence>
<dbReference type="PANTHER" id="PTHR34265:SF1">
    <property type="entry name" value="TYPE III PANTOTHENATE KINASE"/>
    <property type="match status" value="1"/>
</dbReference>
<dbReference type="GO" id="GO:0005524">
    <property type="term" value="F:ATP binding"/>
    <property type="evidence" value="ECO:0007669"/>
    <property type="project" value="UniProtKB-UniRule"/>
</dbReference>
<dbReference type="AlphaFoldDB" id="E8R0S7"/>
<dbReference type="CDD" id="cd24015">
    <property type="entry name" value="ASKHA_NBD_PanK-III"/>
    <property type="match status" value="1"/>
</dbReference>
<comment type="similarity">
    <text evidence="14 16">Belongs to the type III pantothenate kinase family.</text>
</comment>
<dbReference type="Proteomes" id="UP000008631">
    <property type="component" value="Chromosome"/>
</dbReference>
<keyword evidence="18" id="KW-1185">Reference proteome</keyword>
<dbReference type="InParanoid" id="E8R0S7"/>
<dbReference type="OrthoDB" id="9804707at2"/>
<evidence type="ECO:0000256" key="10">
    <source>
        <dbReference type="ARBA" id="ARBA00022777"/>
    </source>
</evidence>
<feature type="binding site" evidence="16">
    <location>
        <position position="204"/>
    </location>
    <ligand>
        <name>substrate</name>
    </ligand>
</feature>
<keyword evidence="13 16" id="KW-0173">Coenzyme A biosynthesis</keyword>
<evidence type="ECO:0000256" key="2">
    <source>
        <dbReference type="ARBA" id="ARBA00001958"/>
    </source>
</evidence>
<comment type="pathway">
    <text evidence="4 16">Cofactor biosynthesis; coenzyme A biosynthesis; CoA from (R)-pantothenate: step 1/5.</text>
</comment>
<comment type="cofactor">
    <cofactor evidence="2">
        <name>K(+)</name>
        <dbReference type="ChEBI" id="CHEBI:29103"/>
    </cofactor>
</comment>
<evidence type="ECO:0000256" key="6">
    <source>
        <dbReference type="ARBA" id="ARBA00012102"/>
    </source>
</evidence>
<comment type="subunit">
    <text evidence="5 16">Homodimer.</text>
</comment>
<evidence type="ECO:0000256" key="7">
    <source>
        <dbReference type="ARBA" id="ARBA00022490"/>
    </source>
</evidence>
<dbReference type="InterPro" id="IPR004619">
    <property type="entry name" value="Type_III_PanK"/>
</dbReference>
<evidence type="ECO:0000256" key="3">
    <source>
        <dbReference type="ARBA" id="ARBA00004496"/>
    </source>
</evidence>
<dbReference type="Gene3D" id="3.30.420.40">
    <property type="match status" value="2"/>
</dbReference>
<evidence type="ECO:0000256" key="13">
    <source>
        <dbReference type="ARBA" id="ARBA00022993"/>
    </source>
</evidence>
<comment type="function">
    <text evidence="16">Catalyzes the phosphorylation of pantothenate (Pan), the first step in CoA biosynthesis.</text>
</comment>
<comment type="subcellular location">
    <subcellularLocation>
        <location evidence="3 16">Cytoplasm</location>
    </subcellularLocation>
</comment>
<evidence type="ECO:0000256" key="8">
    <source>
        <dbReference type="ARBA" id="ARBA00022679"/>
    </source>
</evidence>
<proteinExistence type="inferred from homology"/>
<protein>
    <recommendedName>
        <fullName evidence="15 16">Type III pantothenate kinase</fullName>
        <ecNumber evidence="6 16">2.7.1.33</ecNumber>
    </recommendedName>
    <alternativeName>
        <fullName evidence="16">PanK-III</fullName>
    </alternativeName>
    <alternativeName>
        <fullName evidence="16">Pantothenic acid kinase</fullName>
    </alternativeName>
</protein>
<dbReference type="NCBIfam" id="TIGR00671">
    <property type="entry name" value="baf"/>
    <property type="match status" value="1"/>
</dbReference>
<keyword evidence="10 16" id="KW-0418">Kinase</keyword>
<dbReference type="KEGG" id="ipa:Isop_1689"/>
<comment type="cofactor">
    <cofactor evidence="16">
        <name>NH4(+)</name>
        <dbReference type="ChEBI" id="CHEBI:28938"/>
    </cofactor>
    <cofactor evidence="16">
        <name>K(+)</name>
        <dbReference type="ChEBI" id="CHEBI:29103"/>
    </cofactor>
    <text evidence="16">A monovalent cation. Ammonium or potassium.</text>
</comment>
<accession>E8R0S7</accession>
<evidence type="ECO:0000313" key="18">
    <source>
        <dbReference type="Proteomes" id="UP000008631"/>
    </source>
</evidence>
<gene>
    <name evidence="16" type="primary">coaX</name>
    <name evidence="17" type="ordered locus">Isop_1689</name>
</gene>
<reference key="1">
    <citation type="submission" date="2010-11" db="EMBL/GenBank/DDBJ databases">
        <title>The complete sequence of chromosome of Isophaera pallida ATCC 43644.</title>
        <authorList>
            <consortium name="US DOE Joint Genome Institute (JGI-PGF)"/>
            <person name="Lucas S."/>
            <person name="Copeland A."/>
            <person name="Lapidus A."/>
            <person name="Bruce D."/>
            <person name="Goodwin L."/>
            <person name="Pitluck S."/>
            <person name="Kyrpides N."/>
            <person name="Mavromatis K."/>
            <person name="Pagani I."/>
            <person name="Ivanova N."/>
            <person name="Saunders E."/>
            <person name="Brettin T."/>
            <person name="Detter J.C."/>
            <person name="Han C."/>
            <person name="Tapia R."/>
            <person name="Land M."/>
            <person name="Hauser L."/>
            <person name="Markowitz V."/>
            <person name="Cheng J.-F."/>
            <person name="Hugenholtz P."/>
            <person name="Woyke T."/>
            <person name="Wu D."/>
            <person name="Eisen J.A."/>
        </authorList>
    </citation>
    <scope>NUCLEOTIDE SEQUENCE</scope>
    <source>
        <strain>ATCC 43644</strain>
    </source>
</reference>
<name>E8R0S7_ISOPI</name>
<evidence type="ECO:0000256" key="16">
    <source>
        <dbReference type="HAMAP-Rule" id="MF_01274"/>
    </source>
</evidence>
<dbReference type="PANTHER" id="PTHR34265">
    <property type="entry name" value="TYPE III PANTOTHENATE KINASE"/>
    <property type="match status" value="1"/>
</dbReference>
<feature type="binding site" evidence="16">
    <location>
        <position position="137"/>
    </location>
    <ligand>
        <name>ATP</name>
        <dbReference type="ChEBI" id="CHEBI:30616"/>
    </ligand>
</feature>
<dbReference type="GO" id="GO:0015937">
    <property type="term" value="P:coenzyme A biosynthetic process"/>
    <property type="evidence" value="ECO:0007669"/>
    <property type="project" value="UniProtKB-UniRule"/>
</dbReference>
<dbReference type="GO" id="GO:0005737">
    <property type="term" value="C:cytoplasm"/>
    <property type="evidence" value="ECO:0007669"/>
    <property type="project" value="UniProtKB-SubCell"/>
</dbReference>
<dbReference type="GO" id="GO:0004594">
    <property type="term" value="F:pantothenate kinase activity"/>
    <property type="evidence" value="ECO:0007669"/>
    <property type="project" value="UniProtKB-UniRule"/>
</dbReference>
<evidence type="ECO:0000313" key="17">
    <source>
        <dbReference type="EMBL" id="ADV62273.1"/>
    </source>
</evidence>
<feature type="active site" description="Proton acceptor" evidence="16">
    <location>
        <position position="112"/>
    </location>
</feature>
<comment type="catalytic activity">
    <reaction evidence="1 16">
        <text>(R)-pantothenate + ATP = (R)-4'-phosphopantothenate + ADP + H(+)</text>
        <dbReference type="Rhea" id="RHEA:16373"/>
        <dbReference type="ChEBI" id="CHEBI:10986"/>
        <dbReference type="ChEBI" id="CHEBI:15378"/>
        <dbReference type="ChEBI" id="CHEBI:29032"/>
        <dbReference type="ChEBI" id="CHEBI:30616"/>
        <dbReference type="ChEBI" id="CHEBI:456216"/>
        <dbReference type="EC" id="2.7.1.33"/>
    </reaction>
</comment>
<keyword evidence="9 16" id="KW-0547">Nucleotide-binding</keyword>
<dbReference type="RefSeq" id="WP_013564561.1">
    <property type="nucleotide sequence ID" value="NC_014962.1"/>
</dbReference>
<keyword evidence="7 16" id="KW-0963">Cytoplasm</keyword>
<reference evidence="17 18" key="2">
    <citation type="journal article" date="2011" name="Stand. Genomic Sci.">
        <title>Complete genome sequence of Isosphaera pallida type strain (IS1B).</title>
        <authorList>
            <consortium name="US DOE Joint Genome Institute (JGI-PGF)"/>
            <person name="Goker M."/>
            <person name="Cleland D."/>
            <person name="Saunders E."/>
            <person name="Lapidus A."/>
            <person name="Nolan M."/>
            <person name="Lucas S."/>
            <person name="Hammon N."/>
            <person name="Deshpande S."/>
            <person name="Cheng J.F."/>
            <person name="Tapia R."/>
            <person name="Han C."/>
            <person name="Goodwin L."/>
            <person name="Pitluck S."/>
            <person name="Liolios K."/>
            <person name="Pagani I."/>
            <person name="Ivanova N."/>
            <person name="Mavromatis K."/>
            <person name="Pati A."/>
            <person name="Chen A."/>
            <person name="Palaniappan K."/>
            <person name="Land M."/>
            <person name="Hauser L."/>
            <person name="Chang Y.J."/>
            <person name="Jeffries C.D."/>
            <person name="Detter J.C."/>
            <person name="Beck B."/>
            <person name="Woyke T."/>
            <person name="Bristow J."/>
            <person name="Eisen J.A."/>
            <person name="Markowitz V."/>
            <person name="Hugenholtz P."/>
            <person name="Kyrpides N.C."/>
            <person name="Klenk H.P."/>
        </authorList>
    </citation>
    <scope>NUCLEOTIDE SEQUENCE [LARGE SCALE GENOMIC DNA]</scope>
    <source>
        <strain evidence="18">ATCC 43644 / DSM 9630 / IS1B</strain>
    </source>
</reference>
<dbReference type="STRING" id="575540.Isop_1689"/>
<evidence type="ECO:0000256" key="5">
    <source>
        <dbReference type="ARBA" id="ARBA00011738"/>
    </source>
</evidence>
<evidence type="ECO:0000256" key="15">
    <source>
        <dbReference type="ARBA" id="ARBA00040883"/>
    </source>
</evidence>
<keyword evidence="8 16" id="KW-0808">Transferase</keyword>
<organism evidence="17 18">
    <name type="scientific">Isosphaera pallida (strain ATCC 43644 / DSM 9630 / IS1B)</name>
    <dbReference type="NCBI Taxonomy" id="575540"/>
    <lineage>
        <taxon>Bacteria</taxon>
        <taxon>Pseudomonadati</taxon>
        <taxon>Planctomycetota</taxon>
        <taxon>Planctomycetia</taxon>
        <taxon>Isosphaerales</taxon>
        <taxon>Isosphaeraceae</taxon>
        <taxon>Isosphaera</taxon>
    </lineage>
</organism>
<evidence type="ECO:0000256" key="11">
    <source>
        <dbReference type="ARBA" id="ARBA00022840"/>
    </source>
</evidence>
<dbReference type="SUPFAM" id="SSF53067">
    <property type="entry name" value="Actin-like ATPase domain"/>
    <property type="match status" value="2"/>
</dbReference>
<feature type="binding site" evidence="16">
    <location>
        <begin position="110"/>
        <end position="113"/>
    </location>
    <ligand>
        <name>substrate</name>
    </ligand>
</feature>
<dbReference type="EC" id="2.7.1.33" evidence="6 16"/>
<sequence>MSGEPPLARVQVDLGNSRIKCRWRLLEPRDAPTSQVLSLPADDITVWTTTWSDPRMPRPVAWQIATVNPTAAQRLESWLRHHCPDAQVRWIRSCVDLPIPHELTRPEATGADRGLQVLAALNYAQGRGPGAVVSCGTALVVERIDARGVWTGGAIGPGLRVAAEALHRLTGQLPPLHDFDKPTSHPDDHALPSSTIPAPWGDSTLPALQAGLLHGTAGAILHLIARHHPDPSPTPWVILTGGDAFRLAPLLRDPTDPLARGLPCEPLVLPDLALDGLEILDHHPSRV</sequence>
<dbReference type="HAMAP" id="MF_01274">
    <property type="entry name" value="Pantothen_kinase_3"/>
    <property type="match status" value="1"/>
</dbReference>
<evidence type="ECO:0000256" key="9">
    <source>
        <dbReference type="ARBA" id="ARBA00022741"/>
    </source>
</evidence>